<dbReference type="Gramene" id="Jr10_14770_p1">
    <property type="protein sequence ID" value="cds.Jr10_14770_p1"/>
    <property type="gene ID" value="Jr10_14770"/>
</dbReference>
<dbReference type="RefSeq" id="XP_018809386.1">
    <property type="nucleotide sequence ID" value="XM_018953841.2"/>
</dbReference>
<name>A0A2I4DQG0_JUGRE</name>
<organism evidence="1 2">
    <name type="scientific">Juglans regia</name>
    <name type="common">English walnut</name>
    <dbReference type="NCBI Taxonomy" id="51240"/>
    <lineage>
        <taxon>Eukaryota</taxon>
        <taxon>Viridiplantae</taxon>
        <taxon>Streptophyta</taxon>
        <taxon>Embryophyta</taxon>
        <taxon>Tracheophyta</taxon>
        <taxon>Spermatophyta</taxon>
        <taxon>Magnoliopsida</taxon>
        <taxon>eudicotyledons</taxon>
        <taxon>Gunneridae</taxon>
        <taxon>Pentapetalae</taxon>
        <taxon>rosids</taxon>
        <taxon>fabids</taxon>
        <taxon>Fagales</taxon>
        <taxon>Juglandaceae</taxon>
        <taxon>Juglans</taxon>
    </lineage>
</organism>
<dbReference type="KEGG" id="jre:108982459"/>
<dbReference type="GeneID" id="108982459"/>
<proteinExistence type="predicted"/>
<dbReference type="PANTHER" id="PTHR48475:SF2">
    <property type="entry name" value="RIBONUCLEASE H"/>
    <property type="match status" value="1"/>
</dbReference>
<keyword evidence="1" id="KW-1185">Reference proteome</keyword>
<dbReference type="AlphaFoldDB" id="A0A2I4DQG0"/>
<accession>A0A2I4DQG0</accession>
<evidence type="ECO:0000313" key="2">
    <source>
        <dbReference type="RefSeq" id="XP_018809386.1"/>
    </source>
</evidence>
<dbReference type="Gene3D" id="1.10.340.70">
    <property type="match status" value="1"/>
</dbReference>
<reference evidence="2" key="1">
    <citation type="submission" date="2025-08" db="UniProtKB">
        <authorList>
            <consortium name="RefSeq"/>
        </authorList>
    </citation>
    <scope>IDENTIFICATION</scope>
    <source>
        <tissue evidence="2">Leaves</tissue>
    </source>
</reference>
<gene>
    <name evidence="2" type="primary">LOC108982459</name>
</gene>
<sequence>MWRKVKNLSFIYDEYGKRDCFQNFTIRKIPHNLKADQLARASSGINDTTLPSHVVTKTLETPAIELEVSKGEGGRVPKWAHEITRFLTTRELPSEKEKARKVKNKATQFILLEGKLYKREFSCSLLRCISPEETQYIMKEIHEGICGNHSSRRTFGKKSDEGRLLMAQALKDAEQFVKKCAKCQIQAPIPHCPPKKLMSITSLWPYT</sequence>
<protein>
    <submittedName>
        <fullName evidence="2">Uncharacterized protein LOC108982459</fullName>
    </submittedName>
</protein>
<evidence type="ECO:0000313" key="1">
    <source>
        <dbReference type="Proteomes" id="UP000235220"/>
    </source>
</evidence>
<dbReference type="OrthoDB" id="1741911at2759"/>
<dbReference type="Proteomes" id="UP000235220">
    <property type="component" value="Chromosome 10"/>
</dbReference>
<dbReference type="PANTHER" id="PTHR48475">
    <property type="entry name" value="RIBONUCLEASE H"/>
    <property type="match status" value="1"/>
</dbReference>